<dbReference type="PANTHER" id="PTHR30328:SF54">
    <property type="entry name" value="HTH-TYPE TRANSCRIPTIONAL REPRESSOR SCO4008"/>
    <property type="match status" value="1"/>
</dbReference>
<dbReference type="Gene3D" id="1.10.357.10">
    <property type="entry name" value="Tetracycline Repressor, domain 2"/>
    <property type="match status" value="1"/>
</dbReference>
<dbReference type="Proteomes" id="UP001589774">
    <property type="component" value="Unassembled WGS sequence"/>
</dbReference>
<accession>A0ABV6HSG6</accession>
<feature type="domain" description="HTH tetR-type" evidence="3">
    <location>
        <begin position="16"/>
        <end position="76"/>
    </location>
</feature>
<dbReference type="Pfam" id="PF00440">
    <property type="entry name" value="TetR_N"/>
    <property type="match status" value="1"/>
</dbReference>
<comment type="caution">
    <text evidence="4">The sequence shown here is derived from an EMBL/GenBank/DDBJ whole genome shotgun (WGS) entry which is preliminary data.</text>
</comment>
<protein>
    <submittedName>
        <fullName evidence="4">TetR/AcrR family transcriptional regulator</fullName>
    </submittedName>
</protein>
<dbReference type="InterPro" id="IPR050109">
    <property type="entry name" value="HTH-type_TetR-like_transc_reg"/>
</dbReference>
<gene>
    <name evidence="4" type="ORF">ACFFI0_25055</name>
</gene>
<keyword evidence="1 2" id="KW-0238">DNA-binding</keyword>
<reference evidence="4 5" key="1">
    <citation type="submission" date="2024-09" db="EMBL/GenBank/DDBJ databases">
        <authorList>
            <person name="Sun Q."/>
            <person name="Mori K."/>
        </authorList>
    </citation>
    <scope>NUCLEOTIDE SEQUENCE [LARGE SCALE GENOMIC DNA]</scope>
    <source>
        <strain evidence="4 5">CCM 7765</strain>
    </source>
</reference>
<sequence length="219" mass="25161">MKKERKRPQGEIRDRERTKLKLLSAVGQIIRTEGYQGLGVNKIAQIAGVNKKLIYRYFDSVDNLVEKYVREKDYWVSFVDKINVADSFQQDFGQVALPNLLTQQLDFFFGADELQNIVLWEISKQSSLMREIANAREELGSDLFRLTDPLFSDTTVDLRGIVALQVAGIYYLVLHAKNNGSTFCEIDVNTLEGRERIKQAVTKISSWAFDEAKKCKNRK</sequence>
<dbReference type="PANTHER" id="PTHR30328">
    <property type="entry name" value="TRANSCRIPTIONAL REPRESSOR"/>
    <property type="match status" value="1"/>
</dbReference>
<organism evidence="4 5">
    <name type="scientific">Olivibacter oleidegradans</name>
    <dbReference type="NCBI Taxonomy" id="760123"/>
    <lineage>
        <taxon>Bacteria</taxon>
        <taxon>Pseudomonadati</taxon>
        <taxon>Bacteroidota</taxon>
        <taxon>Sphingobacteriia</taxon>
        <taxon>Sphingobacteriales</taxon>
        <taxon>Sphingobacteriaceae</taxon>
        <taxon>Olivibacter</taxon>
    </lineage>
</organism>
<name>A0ABV6HSG6_9SPHI</name>
<dbReference type="InterPro" id="IPR009057">
    <property type="entry name" value="Homeodomain-like_sf"/>
</dbReference>
<evidence type="ECO:0000256" key="2">
    <source>
        <dbReference type="PROSITE-ProRule" id="PRU00335"/>
    </source>
</evidence>
<dbReference type="PROSITE" id="PS50977">
    <property type="entry name" value="HTH_TETR_2"/>
    <property type="match status" value="1"/>
</dbReference>
<evidence type="ECO:0000313" key="5">
    <source>
        <dbReference type="Proteomes" id="UP001589774"/>
    </source>
</evidence>
<feature type="DNA-binding region" description="H-T-H motif" evidence="2">
    <location>
        <begin position="39"/>
        <end position="58"/>
    </location>
</feature>
<keyword evidence="5" id="KW-1185">Reference proteome</keyword>
<dbReference type="PRINTS" id="PR00455">
    <property type="entry name" value="HTHTETR"/>
</dbReference>
<dbReference type="SUPFAM" id="SSF46689">
    <property type="entry name" value="Homeodomain-like"/>
    <property type="match status" value="1"/>
</dbReference>
<evidence type="ECO:0000259" key="3">
    <source>
        <dbReference type="PROSITE" id="PS50977"/>
    </source>
</evidence>
<evidence type="ECO:0000313" key="4">
    <source>
        <dbReference type="EMBL" id="MFC0321607.1"/>
    </source>
</evidence>
<dbReference type="RefSeq" id="WP_013665741.1">
    <property type="nucleotide sequence ID" value="NZ_JBHLWO010000007.1"/>
</dbReference>
<evidence type="ECO:0000256" key="1">
    <source>
        <dbReference type="ARBA" id="ARBA00023125"/>
    </source>
</evidence>
<dbReference type="EMBL" id="JBHLWO010000007">
    <property type="protein sequence ID" value="MFC0321607.1"/>
    <property type="molecule type" value="Genomic_DNA"/>
</dbReference>
<proteinExistence type="predicted"/>
<dbReference type="InterPro" id="IPR001647">
    <property type="entry name" value="HTH_TetR"/>
</dbReference>